<protein>
    <submittedName>
        <fullName evidence="3">NAD(P)-dependent dehydrogenase, short-chain alcohol dehydrogenase family</fullName>
    </submittedName>
</protein>
<dbReference type="PROSITE" id="PS00061">
    <property type="entry name" value="ADH_SHORT"/>
    <property type="match status" value="1"/>
</dbReference>
<organism evidence="3 4">
    <name type="scientific">Lentzea jiangxiensis</name>
    <dbReference type="NCBI Taxonomy" id="641025"/>
    <lineage>
        <taxon>Bacteria</taxon>
        <taxon>Bacillati</taxon>
        <taxon>Actinomycetota</taxon>
        <taxon>Actinomycetes</taxon>
        <taxon>Pseudonocardiales</taxon>
        <taxon>Pseudonocardiaceae</taxon>
        <taxon>Lentzea</taxon>
    </lineage>
</organism>
<proteinExistence type="inferred from homology"/>
<dbReference type="PANTHER" id="PTHR43975">
    <property type="entry name" value="ZGC:101858"/>
    <property type="match status" value="1"/>
</dbReference>
<comment type="similarity">
    <text evidence="1">Belongs to the short-chain dehydrogenases/reductases (SDR) family.</text>
</comment>
<dbReference type="PRINTS" id="PR00081">
    <property type="entry name" value="GDHRDH"/>
</dbReference>
<dbReference type="GO" id="GO:0016491">
    <property type="term" value="F:oxidoreductase activity"/>
    <property type="evidence" value="ECO:0007669"/>
    <property type="project" value="UniProtKB-KW"/>
</dbReference>
<dbReference type="Gene3D" id="3.40.50.720">
    <property type="entry name" value="NAD(P)-binding Rossmann-like Domain"/>
    <property type="match status" value="1"/>
</dbReference>
<dbReference type="InterPro" id="IPR036291">
    <property type="entry name" value="NAD(P)-bd_dom_sf"/>
</dbReference>
<evidence type="ECO:0000313" key="3">
    <source>
        <dbReference type="EMBL" id="SDP94270.1"/>
    </source>
</evidence>
<dbReference type="Proteomes" id="UP000199691">
    <property type="component" value="Unassembled WGS sequence"/>
</dbReference>
<dbReference type="PANTHER" id="PTHR43975:SF2">
    <property type="entry name" value="EG:BACR7A4.14 PROTEIN-RELATED"/>
    <property type="match status" value="1"/>
</dbReference>
<keyword evidence="4" id="KW-1185">Reference proteome</keyword>
<evidence type="ECO:0000313" key="4">
    <source>
        <dbReference type="Proteomes" id="UP000199691"/>
    </source>
</evidence>
<dbReference type="InterPro" id="IPR002347">
    <property type="entry name" value="SDR_fam"/>
</dbReference>
<dbReference type="Pfam" id="PF13561">
    <property type="entry name" value="adh_short_C2"/>
    <property type="match status" value="1"/>
</dbReference>
<name>A0A1H0WUK9_9PSEU</name>
<dbReference type="STRING" id="641025.SAMN05421507_12364"/>
<dbReference type="RefSeq" id="WP_176960123.1">
    <property type="nucleotide sequence ID" value="NZ_FNIX01000023.1"/>
</dbReference>
<reference evidence="4" key="1">
    <citation type="submission" date="2016-10" db="EMBL/GenBank/DDBJ databases">
        <authorList>
            <person name="Varghese N."/>
            <person name="Submissions S."/>
        </authorList>
    </citation>
    <scope>NUCLEOTIDE SEQUENCE [LARGE SCALE GENOMIC DNA]</scope>
    <source>
        <strain evidence="4">CGMCC 4.6609</strain>
    </source>
</reference>
<gene>
    <name evidence="3" type="ORF">SAMN05421507_12364</name>
</gene>
<evidence type="ECO:0000256" key="1">
    <source>
        <dbReference type="ARBA" id="ARBA00006484"/>
    </source>
</evidence>
<dbReference type="CDD" id="cd05233">
    <property type="entry name" value="SDR_c"/>
    <property type="match status" value="1"/>
</dbReference>
<dbReference type="InterPro" id="IPR020904">
    <property type="entry name" value="Sc_DH/Rdtase_CS"/>
</dbReference>
<evidence type="ECO:0000256" key="2">
    <source>
        <dbReference type="ARBA" id="ARBA00023002"/>
    </source>
</evidence>
<dbReference type="FunFam" id="3.40.50.720:FF:000084">
    <property type="entry name" value="Short-chain dehydrogenase reductase"/>
    <property type="match status" value="1"/>
</dbReference>
<dbReference type="EMBL" id="FNIX01000023">
    <property type="protein sequence ID" value="SDP94270.1"/>
    <property type="molecule type" value="Genomic_DNA"/>
</dbReference>
<dbReference type="AlphaFoldDB" id="A0A1H0WUK9"/>
<accession>A0A1H0WUK9</accession>
<dbReference type="SUPFAM" id="SSF51735">
    <property type="entry name" value="NAD(P)-binding Rossmann-fold domains"/>
    <property type="match status" value="1"/>
</dbReference>
<dbReference type="PRINTS" id="PR00080">
    <property type="entry name" value="SDRFAMILY"/>
</dbReference>
<keyword evidence="2" id="KW-0560">Oxidoreductase</keyword>
<sequence>MMVHALAGKNLVITGAGTGIGAAVARLAVEAGAHAVLVGRRADALRSCVEQVDRAHRANLVVCPADIGDEDSTAELVDTALAELGHVDGLVNNAGIARFASLENADLADLALMFRVHVSGPAQLIRGLLPSLRQQRGSVVNVTSVGGSLATPNRSFYGATKAAINHLTRSLAIELAPEVRVNAILPGPVDTPIYDDLGMDQAGTDALRNQLISATPLGRFGTPDEVAAWVCQLLSPAGAWITGTLLPIDGGRCA</sequence>